<feature type="compositionally biased region" description="Acidic residues" evidence="1">
    <location>
        <begin position="17"/>
        <end position="32"/>
    </location>
</feature>
<gene>
    <name evidence="2" type="ORF">L3Y34_013416</name>
</gene>
<evidence type="ECO:0000313" key="2">
    <source>
        <dbReference type="EMBL" id="ULT84729.1"/>
    </source>
</evidence>
<name>A0AAE9CXV3_CAEBR</name>
<organism evidence="2 3">
    <name type="scientific">Caenorhabditis briggsae</name>
    <dbReference type="NCBI Taxonomy" id="6238"/>
    <lineage>
        <taxon>Eukaryota</taxon>
        <taxon>Metazoa</taxon>
        <taxon>Ecdysozoa</taxon>
        <taxon>Nematoda</taxon>
        <taxon>Chromadorea</taxon>
        <taxon>Rhabditida</taxon>
        <taxon>Rhabditina</taxon>
        <taxon>Rhabditomorpha</taxon>
        <taxon>Rhabditoidea</taxon>
        <taxon>Rhabditidae</taxon>
        <taxon>Peloderinae</taxon>
        <taxon>Caenorhabditis</taxon>
    </lineage>
</organism>
<sequence length="276" mass="32803">MSGKKKDDRWIVESWEADEVFGLQDDEDEEEERAPLSEEEKKKQEEEELKKKMEEEDQPDLENGLCAFMRLMDRVVRIPASQLVTYSPEAQEFLKLGDFLFDSVEFNNVTLSKEAVTLATTFMHKVQLYELSQREVFVKSRTIWYPISSEHIGALIYMLSRIKCPRITPDCFEEAEQLIRKYCSDAHWEPVWSSIKERNINQQYRIEYTGRLPLFEEADFFAEDHYNDDSFYWNTQKCISHNHYVFRLRLSRPHPAIISPLSMSRCHKMHVPCYGF</sequence>
<dbReference type="Proteomes" id="UP000827892">
    <property type="component" value="Chromosome X"/>
</dbReference>
<evidence type="ECO:0000313" key="3">
    <source>
        <dbReference type="Proteomes" id="UP000827892"/>
    </source>
</evidence>
<dbReference type="EMBL" id="CP090896">
    <property type="protein sequence ID" value="ULT84729.1"/>
    <property type="molecule type" value="Genomic_DNA"/>
</dbReference>
<evidence type="ECO:0000256" key="1">
    <source>
        <dbReference type="SAM" id="MobiDB-lite"/>
    </source>
</evidence>
<feature type="region of interest" description="Disordered" evidence="1">
    <location>
        <begin position="17"/>
        <end position="58"/>
    </location>
</feature>
<proteinExistence type="predicted"/>
<reference evidence="2 3" key="1">
    <citation type="submission" date="2022-05" db="EMBL/GenBank/DDBJ databases">
        <title>Chromosome-level reference genomes for two strains of Caenorhabditis briggsae: an improved platform for comparative genomics.</title>
        <authorList>
            <person name="Stevens L."/>
            <person name="Andersen E.C."/>
        </authorList>
    </citation>
    <scope>NUCLEOTIDE SEQUENCE [LARGE SCALE GENOMIC DNA]</scope>
    <source>
        <strain evidence="2">QX1410_ONT</strain>
        <tissue evidence="2">Whole-organism</tissue>
    </source>
</reference>
<feature type="compositionally biased region" description="Basic and acidic residues" evidence="1">
    <location>
        <begin position="33"/>
        <end position="54"/>
    </location>
</feature>
<protein>
    <submittedName>
        <fullName evidence="2">Uncharacterized protein</fullName>
    </submittedName>
</protein>
<dbReference type="AlphaFoldDB" id="A0AAE9CXV3"/>
<accession>A0AAE9CXV3</accession>